<dbReference type="Gene3D" id="3.30.565.10">
    <property type="entry name" value="Histidine kinase-like ATPase, C-terminal domain"/>
    <property type="match status" value="1"/>
</dbReference>
<keyword evidence="1" id="KW-0067">ATP-binding</keyword>
<evidence type="ECO:0000313" key="2">
    <source>
        <dbReference type="Proteomes" id="UP000509302"/>
    </source>
</evidence>
<proteinExistence type="predicted"/>
<dbReference type="GO" id="GO:0005524">
    <property type="term" value="F:ATP binding"/>
    <property type="evidence" value="ECO:0007669"/>
    <property type="project" value="UniProtKB-KW"/>
</dbReference>
<evidence type="ECO:0000313" key="1">
    <source>
        <dbReference type="EMBL" id="QLG44724.1"/>
    </source>
</evidence>
<accession>A0A7H9AMV5</accession>
<dbReference type="Pfam" id="PF13589">
    <property type="entry name" value="HATPase_c_3"/>
    <property type="match status" value="1"/>
</dbReference>
<gene>
    <name evidence="1" type="ORF">HYG79_04965</name>
</gene>
<name>A0A7H9AMV5_9FLAO</name>
<dbReference type="AlphaFoldDB" id="A0A7H9AMV5"/>
<protein>
    <submittedName>
        <fullName evidence="1">ATP-binding protein</fullName>
    </submittedName>
</protein>
<sequence>MREKLPDEISAIPSKRIYLSIIADYHLNLALCELIDNAIDNWIYNGKENSLCVDIDLDYEQQSITVKDNSGGIKEEDIPLIVGPGQSRTNIDEEIIGVFGVGSKRAVVALSKNIKIYTRYNDLKTLLVEINDDWIEDEDNWDLPVYEVSEIKENTTEIKLIELRESIQEKKHSDLYEHLSATYAMFLDQDNIVIRLNDEEIKPKRFDNWSYPPEYKPVKSSGPIKFKDRDEIQLSITGGLTKSHKEIGSNISEYGVYFYCNNRLISRAYKGDEIGFNTPFKVGKPHVTYSLVRVIVELNGAVDLMPWNSSKSAIDFKHKTFLEIAEHIQRIFRTYASMSKNYSGEWPAKVFQYKTGTVVKEQLSDFSSSARIHVPTIRRGPKKVKYIDLIKKNNKQIAQSKPWTKGHYESIIAVEEISKLKIEQSNRIAMLLLDSTLEIAFKDYLVNESGNRYNTGRLAALMSNRVDVHTEVARNIRVKNGTWQKVNYFYNLRCELVHKRIAVTISDDDLENFRELVEYLLKKMFKLNFSRD</sequence>
<dbReference type="Proteomes" id="UP000509302">
    <property type="component" value="Chromosome"/>
</dbReference>
<dbReference type="SUPFAM" id="SSF55874">
    <property type="entry name" value="ATPase domain of HSP90 chaperone/DNA topoisomerase II/histidine kinase"/>
    <property type="match status" value="1"/>
</dbReference>
<dbReference type="EMBL" id="CP058595">
    <property type="protein sequence ID" value="QLG44724.1"/>
    <property type="molecule type" value="Genomic_DNA"/>
</dbReference>
<keyword evidence="1" id="KW-0547">Nucleotide-binding</keyword>
<organism evidence="1 2">
    <name type="scientific">Costertonia aggregata</name>
    <dbReference type="NCBI Taxonomy" id="343403"/>
    <lineage>
        <taxon>Bacteria</taxon>
        <taxon>Pseudomonadati</taxon>
        <taxon>Bacteroidota</taxon>
        <taxon>Flavobacteriia</taxon>
        <taxon>Flavobacteriales</taxon>
        <taxon>Flavobacteriaceae</taxon>
        <taxon>Costertonia</taxon>
    </lineage>
</organism>
<dbReference type="InterPro" id="IPR036890">
    <property type="entry name" value="HATPase_C_sf"/>
</dbReference>
<reference evidence="1 2" key="1">
    <citation type="journal article" date="2006" name="Int. J. Syst. Evol. Microbiol.">
        <title>Costertonia aggregata gen. nov., sp. nov., a mesophilic marine bacterium of the family Flavobacteriaceae, isolated from a mature biofilm.</title>
        <authorList>
            <person name="Kwon K.K."/>
            <person name="Lee Y.K."/>
            <person name="Lee H.K."/>
        </authorList>
    </citation>
    <scope>NUCLEOTIDE SEQUENCE [LARGE SCALE GENOMIC DNA]</scope>
    <source>
        <strain evidence="1 2">KCCM 42265</strain>
    </source>
</reference>
<keyword evidence="2" id="KW-1185">Reference proteome</keyword>
<dbReference type="RefSeq" id="WP_179241056.1">
    <property type="nucleotide sequence ID" value="NZ_CP058595.1"/>
</dbReference>
<dbReference type="KEGG" id="cagg:HYG79_04965"/>